<name>A0ABT2ZIM5_9RHOB</name>
<reference evidence="2 3" key="1">
    <citation type="submission" date="2022-10" db="EMBL/GenBank/DDBJ databases">
        <title>Defluviimonas sp. nov., isolated from ocean surface sediments.</title>
        <authorList>
            <person name="He W."/>
            <person name="Wang L."/>
            <person name="Zhang D.-F."/>
        </authorList>
    </citation>
    <scope>NUCLEOTIDE SEQUENCE [LARGE SCALE GENOMIC DNA]</scope>
    <source>
        <strain evidence="2 3">WL0050</strain>
    </source>
</reference>
<dbReference type="InterPro" id="IPR002654">
    <property type="entry name" value="Glyco_trans_25"/>
</dbReference>
<keyword evidence="3" id="KW-1185">Reference proteome</keyword>
<dbReference type="RefSeq" id="WP_263738183.1">
    <property type="nucleotide sequence ID" value="NZ_JAOWKZ010000001.1"/>
</dbReference>
<organism evidence="2 3">
    <name type="scientific">Albidovulum litorale</name>
    <dbReference type="NCBI Taxonomy" id="2984134"/>
    <lineage>
        <taxon>Bacteria</taxon>
        <taxon>Pseudomonadati</taxon>
        <taxon>Pseudomonadota</taxon>
        <taxon>Alphaproteobacteria</taxon>
        <taxon>Rhodobacterales</taxon>
        <taxon>Paracoccaceae</taxon>
        <taxon>Albidovulum</taxon>
    </lineage>
</organism>
<gene>
    <name evidence="2" type="ORF">OEZ71_01645</name>
</gene>
<protein>
    <submittedName>
        <fullName evidence="2">Glycosyltransferase family 25 protein</fullName>
    </submittedName>
</protein>
<feature type="domain" description="Glycosyl transferase family 25" evidence="1">
    <location>
        <begin position="6"/>
        <end position="186"/>
    </location>
</feature>
<accession>A0ABT2ZIM5</accession>
<proteinExistence type="predicted"/>
<comment type="caution">
    <text evidence="2">The sequence shown here is derived from an EMBL/GenBank/DDBJ whole genome shotgun (WGS) entry which is preliminary data.</text>
</comment>
<evidence type="ECO:0000259" key="1">
    <source>
        <dbReference type="Pfam" id="PF01755"/>
    </source>
</evidence>
<sequence length="268" mass="30354">MRQILDIHVINLARRPDRLASIAAQLNRLELNWTRVEAIDAGDGRKLRPAFGRGMKARAFPATRGDIACSLTHQRLWRQISTSGRPAVVLEDDAILSDVFARLMSCDLTGVMRRHDMGVLKLEFWPGPQKSRRFPAGEAIGPVLETIRLYRLHSSYLGTCGYVITPEGARLMNDRFPRLRVPVDHALFGREAAMGFRLLRPGFVNPAPVLHDAGQFGSDIRAERTDDAPRTLARRLRDWQVRFHVSREIASGRAERVQMRYAGKEQKP</sequence>
<dbReference type="Pfam" id="PF01755">
    <property type="entry name" value="Glyco_transf_25"/>
    <property type="match status" value="1"/>
</dbReference>
<dbReference type="CDD" id="cd06532">
    <property type="entry name" value="Glyco_transf_25"/>
    <property type="match status" value="1"/>
</dbReference>
<evidence type="ECO:0000313" key="2">
    <source>
        <dbReference type="EMBL" id="MCV2870990.1"/>
    </source>
</evidence>
<dbReference type="Proteomes" id="UP001652564">
    <property type="component" value="Unassembled WGS sequence"/>
</dbReference>
<dbReference type="EMBL" id="JAOWKZ010000001">
    <property type="protein sequence ID" value="MCV2870990.1"/>
    <property type="molecule type" value="Genomic_DNA"/>
</dbReference>
<evidence type="ECO:0000313" key="3">
    <source>
        <dbReference type="Proteomes" id="UP001652564"/>
    </source>
</evidence>